<dbReference type="InterPro" id="IPR040296">
    <property type="entry name" value="PSBT"/>
</dbReference>
<evidence type="ECO:0008006" key="3">
    <source>
        <dbReference type="Google" id="ProtNLM"/>
    </source>
</evidence>
<reference evidence="1" key="1">
    <citation type="submission" date="2024-03" db="EMBL/GenBank/DDBJ databases">
        <title>WGS assembly of Saponaria officinalis var. Norfolk2.</title>
        <authorList>
            <person name="Jenkins J."/>
            <person name="Shu S."/>
            <person name="Grimwood J."/>
            <person name="Barry K."/>
            <person name="Goodstein D."/>
            <person name="Schmutz J."/>
            <person name="Leebens-Mack J."/>
            <person name="Osbourn A."/>
        </authorList>
    </citation>
    <scope>NUCLEOTIDE SEQUENCE [LARGE SCALE GENOMIC DNA]</scope>
    <source>
        <strain evidence="1">JIC</strain>
    </source>
</reference>
<comment type="caution">
    <text evidence="1">The sequence shown here is derived from an EMBL/GenBank/DDBJ whole genome shotgun (WGS) entry which is preliminary data.</text>
</comment>
<dbReference type="PANTHER" id="PTHR34940">
    <property type="entry name" value="PHOTOSYSTEM II 5 KDA PROTEIN, CHLOROPLASTIC"/>
    <property type="match status" value="1"/>
</dbReference>
<dbReference type="Proteomes" id="UP001443914">
    <property type="component" value="Unassembled WGS sequence"/>
</dbReference>
<evidence type="ECO:0000313" key="1">
    <source>
        <dbReference type="EMBL" id="KAK9683006.1"/>
    </source>
</evidence>
<evidence type="ECO:0000313" key="2">
    <source>
        <dbReference type="Proteomes" id="UP001443914"/>
    </source>
</evidence>
<protein>
    <recommendedName>
        <fullName evidence="3">Photosystem II 5 kDa protein, chloroplastic</fullName>
    </recommendedName>
</protein>
<organism evidence="1 2">
    <name type="scientific">Saponaria officinalis</name>
    <name type="common">Common soapwort</name>
    <name type="synonym">Lychnis saponaria</name>
    <dbReference type="NCBI Taxonomy" id="3572"/>
    <lineage>
        <taxon>Eukaryota</taxon>
        <taxon>Viridiplantae</taxon>
        <taxon>Streptophyta</taxon>
        <taxon>Embryophyta</taxon>
        <taxon>Tracheophyta</taxon>
        <taxon>Spermatophyta</taxon>
        <taxon>Magnoliopsida</taxon>
        <taxon>eudicotyledons</taxon>
        <taxon>Gunneridae</taxon>
        <taxon>Pentapetalae</taxon>
        <taxon>Caryophyllales</taxon>
        <taxon>Caryophyllaceae</taxon>
        <taxon>Caryophylleae</taxon>
        <taxon>Saponaria</taxon>
    </lineage>
</organism>
<keyword evidence="2" id="KW-1185">Reference proteome</keyword>
<accession>A0AAW1I1Y8</accession>
<proteinExistence type="predicted"/>
<sequence>MASVTMAASFLSGATASPRRVVITNSAKPTSAVVRCENKGDAESSNGRREVVFGTITAALCSVAGLALADGPKRGSPEAKKAYGPVCVANPTARICNN</sequence>
<dbReference type="AlphaFoldDB" id="A0AAW1I1Y8"/>
<gene>
    <name evidence="1" type="ORF">RND81_10G112100</name>
</gene>
<dbReference type="PANTHER" id="PTHR34940:SF1">
    <property type="entry name" value="PHOTOSYSTEM II 5 KDA PROTEIN, CHLOROPLASTIC"/>
    <property type="match status" value="1"/>
</dbReference>
<dbReference type="EMBL" id="JBDFQZ010000010">
    <property type="protein sequence ID" value="KAK9683006.1"/>
    <property type="molecule type" value="Genomic_DNA"/>
</dbReference>
<name>A0AAW1I1Y8_SAPOF</name>